<organism evidence="1 2">
    <name type="scientific">Tuber magnatum</name>
    <name type="common">white Piedmont truffle</name>
    <dbReference type="NCBI Taxonomy" id="42249"/>
    <lineage>
        <taxon>Eukaryota</taxon>
        <taxon>Fungi</taxon>
        <taxon>Dikarya</taxon>
        <taxon>Ascomycota</taxon>
        <taxon>Pezizomycotina</taxon>
        <taxon>Pezizomycetes</taxon>
        <taxon>Pezizales</taxon>
        <taxon>Tuberaceae</taxon>
        <taxon>Tuber</taxon>
    </lineage>
</organism>
<sequence>EFVTAIDSVCTDGTSLKPTIILKAEEWTDEKMAIDCLRRNFVKKSITAQKARDEYRLLLFDRHSSPVNMKFLDFYISQKIVPYCLPLHTTYRL</sequence>
<accession>A0A317T1E5</accession>
<feature type="non-terminal residue" evidence="1">
    <location>
        <position position="1"/>
    </location>
</feature>
<keyword evidence="2" id="KW-1185">Reference proteome</keyword>
<name>A0A317T1E5_9PEZI</name>
<dbReference type="Proteomes" id="UP000246991">
    <property type="component" value="Unassembled WGS sequence"/>
</dbReference>
<dbReference type="EMBL" id="PYWC01000007">
    <property type="protein sequence ID" value="PWW79567.1"/>
    <property type="molecule type" value="Genomic_DNA"/>
</dbReference>
<dbReference type="OrthoDB" id="5425161at2759"/>
<protein>
    <recommendedName>
        <fullName evidence="3">DDE-1 domain-containing protein</fullName>
    </recommendedName>
</protein>
<evidence type="ECO:0008006" key="3">
    <source>
        <dbReference type="Google" id="ProtNLM"/>
    </source>
</evidence>
<evidence type="ECO:0000313" key="1">
    <source>
        <dbReference type="EMBL" id="PWW79567.1"/>
    </source>
</evidence>
<comment type="caution">
    <text evidence="1">The sequence shown here is derived from an EMBL/GenBank/DDBJ whole genome shotgun (WGS) entry which is preliminary data.</text>
</comment>
<gene>
    <name evidence="1" type="ORF">C7212DRAFT_169593</name>
</gene>
<reference evidence="1 2" key="1">
    <citation type="submission" date="2018-03" db="EMBL/GenBank/DDBJ databases">
        <title>Genomes of Pezizomycetes fungi and the evolution of truffles.</title>
        <authorList>
            <person name="Murat C."/>
            <person name="Payen T."/>
            <person name="Noel B."/>
            <person name="Kuo A."/>
            <person name="Martin F.M."/>
        </authorList>
    </citation>
    <scope>NUCLEOTIDE SEQUENCE [LARGE SCALE GENOMIC DNA]</scope>
    <source>
        <strain evidence="1">091103-1</strain>
    </source>
</reference>
<dbReference type="AlphaFoldDB" id="A0A317T1E5"/>
<evidence type="ECO:0000313" key="2">
    <source>
        <dbReference type="Proteomes" id="UP000246991"/>
    </source>
</evidence>
<proteinExistence type="predicted"/>